<dbReference type="PANTHER" id="PTHR47219:SF9">
    <property type="entry name" value="GTPASE ACTIVATING PROTEIN AND CENTROSOME-ASSOCIATED, ISOFORM B"/>
    <property type="match status" value="1"/>
</dbReference>
<evidence type="ECO:0000259" key="2">
    <source>
        <dbReference type="PROSITE" id="PS50086"/>
    </source>
</evidence>
<dbReference type="OrthoDB" id="294251at2759"/>
<dbReference type="GO" id="GO:0031267">
    <property type="term" value="F:small GTPase binding"/>
    <property type="evidence" value="ECO:0007669"/>
    <property type="project" value="TreeGrafter"/>
</dbReference>
<gene>
    <name evidence="3" type="ORF">KP509_25G033200</name>
</gene>
<accession>A0A8T2RQ71</accession>
<feature type="compositionally biased region" description="Polar residues" evidence="1">
    <location>
        <begin position="154"/>
        <end position="167"/>
    </location>
</feature>
<dbReference type="Pfam" id="PF00566">
    <property type="entry name" value="RabGAP-TBC"/>
    <property type="match status" value="1"/>
</dbReference>
<sequence>MIVINLVTVFICCMDQVGLPLVQQYLYQLSRLVKEQLPKLGAHFDEEMINPSMYASQWFITVFSYSFPFPLALRIWDVFLFEGVKIVFKVGLALLKYCHDDLVNLPFEKLVHALRNFPEDALRPDTLLPMAFSIKVSKRLEELRVEYEEMNKSAQESGTSLKPTNRTRGLPKLC</sequence>
<dbReference type="InterPro" id="IPR050302">
    <property type="entry name" value="Rab_GAP_TBC_domain"/>
</dbReference>
<feature type="region of interest" description="Disordered" evidence="1">
    <location>
        <begin position="154"/>
        <end position="174"/>
    </location>
</feature>
<keyword evidence="4" id="KW-1185">Reference proteome</keyword>
<comment type="caution">
    <text evidence="3">The sequence shown here is derived from an EMBL/GenBank/DDBJ whole genome shotgun (WGS) entry which is preliminary data.</text>
</comment>
<dbReference type="InterPro" id="IPR000195">
    <property type="entry name" value="Rab-GAP-TBC_dom"/>
</dbReference>
<evidence type="ECO:0000256" key="1">
    <source>
        <dbReference type="SAM" id="MobiDB-lite"/>
    </source>
</evidence>
<dbReference type="SUPFAM" id="SSF47923">
    <property type="entry name" value="Ypt/Rab-GAP domain of gyp1p"/>
    <property type="match status" value="1"/>
</dbReference>
<evidence type="ECO:0000313" key="3">
    <source>
        <dbReference type="EMBL" id="KAH7298240.1"/>
    </source>
</evidence>
<dbReference type="Proteomes" id="UP000825935">
    <property type="component" value="Chromosome 25"/>
</dbReference>
<name>A0A8T2RQ71_CERRI</name>
<dbReference type="PROSITE" id="PS50086">
    <property type="entry name" value="TBC_RABGAP"/>
    <property type="match status" value="1"/>
</dbReference>
<feature type="domain" description="Rab-GAP TBC" evidence="2">
    <location>
        <begin position="1"/>
        <end position="83"/>
    </location>
</feature>
<dbReference type="InterPro" id="IPR035969">
    <property type="entry name" value="Rab-GAP_TBC_sf"/>
</dbReference>
<protein>
    <recommendedName>
        <fullName evidence="2">Rab-GAP TBC domain-containing protein</fullName>
    </recommendedName>
</protein>
<dbReference type="PANTHER" id="PTHR47219">
    <property type="entry name" value="RAB GTPASE-ACTIVATING PROTEIN 1-LIKE"/>
    <property type="match status" value="1"/>
</dbReference>
<dbReference type="GO" id="GO:0005096">
    <property type="term" value="F:GTPase activator activity"/>
    <property type="evidence" value="ECO:0007669"/>
    <property type="project" value="TreeGrafter"/>
</dbReference>
<dbReference type="EMBL" id="CM035430">
    <property type="protein sequence ID" value="KAH7298240.1"/>
    <property type="molecule type" value="Genomic_DNA"/>
</dbReference>
<organism evidence="3 4">
    <name type="scientific">Ceratopteris richardii</name>
    <name type="common">Triangle waterfern</name>
    <dbReference type="NCBI Taxonomy" id="49495"/>
    <lineage>
        <taxon>Eukaryota</taxon>
        <taxon>Viridiplantae</taxon>
        <taxon>Streptophyta</taxon>
        <taxon>Embryophyta</taxon>
        <taxon>Tracheophyta</taxon>
        <taxon>Polypodiopsida</taxon>
        <taxon>Polypodiidae</taxon>
        <taxon>Polypodiales</taxon>
        <taxon>Pteridineae</taxon>
        <taxon>Pteridaceae</taxon>
        <taxon>Parkerioideae</taxon>
        <taxon>Ceratopteris</taxon>
    </lineage>
</organism>
<evidence type="ECO:0000313" key="4">
    <source>
        <dbReference type="Proteomes" id="UP000825935"/>
    </source>
</evidence>
<dbReference type="Gene3D" id="1.10.472.80">
    <property type="entry name" value="Ypt/Rab-GAP domain of gyp1p, domain 3"/>
    <property type="match status" value="1"/>
</dbReference>
<proteinExistence type="predicted"/>
<dbReference type="FunFam" id="1.10.472.80:FF:000027">
    <property type="entry name" value="GTPase activating protein (Evi5)"/>
    <property type="match status" value="1"/>
</dbReference>
<dbReference type="AlphaFoldDB" id="A0A8T2RQ71"/>
<reference evidence="3" key="1">
    <citation type="submission" date="2021-08" db="EMBL/GenBank/DDBJ databases">
        <title>WGS assembly of Ceratopteris richardii.</title>
        <authorList>
            <person name="Marchant D.B."/>
            <person name="Chen G."/>
            <person name="Jenkins J."/>
            <person name="Shu S."/>
            <person name="Leebens-Mack J."/>
            <person name="Grimwood J."/>
            <person name="Schmutz J."/>
            <person name="Soltis P."/>
            <person name="Soltis D."/>
            <person name="Chen Z.-H."/>
        </authorList>
    </citation>
    <scope>NUCLEOTIDE SEQUENCE</scope>
    <source>
        <strain evidence="3">Whitten #5841</strain>
        <tissue evidence="3">Leaf</tissue>
    </source>
</reference>